<dbReference type="InterPro" id="IPR006197">
    <property type="entry name" value="Peptidase_S24_LexA"/>
</dbReference>
<dbReference type="EMBL" id="LT575490">
    <property type="protein sequence ID" value="SAY43833.1"/>
    <property type="molecule type" value="Genomic_DNA"/>
</dbReference>
<comment type="similarity">
    <text evidence="1 7">Belongs to the peptidase S24 family.</text>
</comment>
<keyword evidence="6" id="KW-0742">SOS response</keyword>
<reference evidence="12" key="1">
    <citation type="submission" date="2016-04" db="EMBL/GenBank/DDBJ databases">
        <authorList>
            <person name="Osei Sekyere J."/>
            <person name="Sivertsen A."/>
            <person name="Pedersen A.T."/>
            <person name="Sundsfjord A."/>
        </authorList>
    </citation>
    <scope>NUCLEOTIDE SEQUENCE [LARGE SCALE GENOMIC DNA]</scope>
    <source>
        <strain evidence="12">945174350</strain>
    </source>
</reference>
<dbReference type="InterPro" id="IPR036286">
    <property type="entry name" value="LexA/Signal_pep-like_sf"/>
</dbReference>
<feature type="domain" description="Peptidase S24/S26A/S26B/S26C" evidence="8">
    <location>
        <begin position="21"/>
        <end position="136"/>
    </location>
</feature>
<evidence type="ECO:0000313" key="13">
    <source>
        <dbReference type="Proteomes" id="UP000245399"/>
    </source>
</evidence>
<keyword evidence="4 7" id="KW-0068">Autocatalytic cleavage</keyword>
<evidence type="ECO:0000256" key="5">
    <source>
        <dbReference type="ARBA" id="ARBA00023204"/>
    </source>
</evidence>
<organism evidence="11">
    <name type="scientific">Serratia marcescens</name>
    <dbReference type="NCBI Taxonomy" id="615"/>
    <lineage>
        <taxon>Bacteria</taxon>
        <taxon>Pseudomonadati</taxon>
        <taxon>Pseudomonadota</taxon>
        <taxon>Gammaproteobacteria</taxon>
        <taxon>Enterobacterales</taxon>
        <taxon>Yersiniaceae</taxon>
        <taxon>Serratia</taxon>
    </lineage>
</organism>
<dbReference type="GO" id="GO:0004252">
    <property type="term" value="F:serine-type endopeptidase activity"/>
    <property type="evidence" value="ECO:0007669"/>
    <property type="project" value="UniProtKB-EC"/>
</dbReference>
<dbReference type="PANTHER" id="PTHR33516">
    <property type="entry name" value="LEXA REPRESSOR"/>
    <property type="match status" value="1"/>
</dbReference>
<evidence type="ECO:0000313" key="9">
    <source>
        <dbReference type="EMBL" id="AWL70705.1"/>
    </source>
</evidence>
<gene>
    <name evidence="11" type="primary">lexA_1</name>
    <name evidence="10" type="ORF">AN695_0200780</name>
    <name evidence="9" type="ORF">DKC05_25165</name>
    <name evidence="11" type="ORF">PWN146_02526</name>
</gene>
<dbReference type="EC" id="3.4.21.88" evidence="11"/>
<reference evidence="11" key="2">
    <citation type="submission" date="2016-05" db="EMBL/GenBank/DDBJ databases">
        <authorList>
            <person name="Cock P.J.A."/>
            <person name="Cock P.J.A."/>
        </authorList>
    </citation>
    <scope>NUCLEOTIDE SEQUENCE</scope>
    <source>
        <strain evidence="11">PWN146_assembly</strain>
    </source>
</reference>
<dbReference type="PANTHER" id="PTHR33516:SF2">
    <property type="entry name" value="LEXA REPRESSOR-RELATED"/>
    <property type="match status" value="1"/>
</dbReference>
<dbReference type="EMBL" id="LJEX02000001">
    <property type="protein sequence ID" value="OCO91364.1"/>
    <property type="molecule type" value="Genomic_DNA"/>
</dbReference>
<dbReference type="GO" id="GO:0006355">
    <property type="term" value="P:regulation of DNA-templated transcription"/>
    <property type="evidence" value="ECO:0007669"/>
    <property type="project" value="InterPro"/>
</dbReference>
<dbReference type="GO" id="GO:0009432">
    <property type="term" value="P:SOS response"/>
    <property type="evidence" value="ECO:0007669"/>
    <property type="project" value="UniProtKB-KW"/>
</dbReference>
<accession>A0A1C3HFM0</accession>
<dbReference type="InterPro" id="IPR050077">
    <property type="entry name" value="LexA_repressor"/>
</dbReference>
<dbReference type="Proteomes" id="UP000050489">
    <property type="component" value="Unassembled WGS sequence"/>
</dbReference>
<keyword evidence="3 7" id="KW-0378">Hydrolase</keyword>
<dbReference type="PRINTS" id="PR00726">
    <property type="entry name" value="LEXASERPTASE"/>
</dbReference>
<dbReference type="RefSeq" id="WP_047730422.1">
    <property type="nucleotide sequence ID" value="NZ_ABEXNO020000002.1"/>
</dbReference>
<dbReference type="AlphaFoldDB" id="A0A1C3HFM0"/>
<reference evidence="10" key="3">
    <citation type="journal article" date="2017" name="PLoS ONE">
        <title>Genomic and phenotypic characterisation of fluoroquinolone resistance mechanisms in Enterobacteriaceae in Durban, South Africa.</title>
        <authorList>
            <person name="Osei Sekyere J."/>
            <person name="Amoako D.G."/>
        </authorList>
    </citation>
    <scope>NUCLEOTIDE SEQUENCE</scope>
    <source>
        <strain evidence="10">945174350</strain>
    </source>
</reference>
<evidence type="ECO:0000259" key="8">
    <source>
        <dbReference type="Pfam" id="PF00717"/>
    </source>
</evidence>
<evidence type="ECO:0000313" key="10">
    <source>
        <dbReference type="EMBL" id="OCO91364.1"/>
    </source>
</evidence>
<proteinExistence type="inferred from homology"/>
<dbReference type="GO" id="GO:0003677">
    <property type="term" value="F:DNA binding"/>
    <property type="evidence" value="ECO:0007669"/>
    <property type="project" value="InterPro"/>
</dbReference>
<dbReference type="Gene3D" id="2.10.109.10">
    <property type="entry name" value="Umud Fragment, subunit A"/>
    <property type="match status" value="1"/>
</dbReference>
<evidence type="ECO:0000313" key="12">
    <source>
        <dbReference type="Proteomes" id="UP000050489"/>
    </source>
</evidence>
<dbReference type="GO" id="GO:0006281">
    <property type="term" value="P:DNA repair"/>
    <property type="evidence" value="ECO:0007669"/>
    <property type="project" value="UniProtKB-KW"/>
</dbReference>
<evidence type="ECO:0000313" key="11">
    <source>
        <dbReference type="EMBL" id="SAY43833.1"/>
    </source>
</evidence>
<evidence type="ECO:0000256" key="4">
    <source>
        <dbReference type="ARBA" id="ARBA00022813"/>
    </source>
</evidence>
<protein>
    <submittedName>
        <fullName evidence="9 10">DNA polymerase V</fullName>
    </submittedName>
    <submittedName>
        <fullName evidence="11">LexA repressor</fullName>
        <ecNumber evidence="11">3.4.21.88</ecNumber>
    </submittedName>
</protein>
<sequence length="144" mass="15820">MIMLSNSRLYAFSPGDPLTLPLFADRVACGFPSPAQDYVESRLDIGKLLVRHPNATYFVRASGESMIDGNIQDGDLLIVDSALTPEHGNIVIAAVDGEFTVKKLQRHPDVRLLPMNPAYAPIVFDDEAQLEIFGVVTFIVYAAR</sequence>
<dbReference type="Proteomes" id="UP000245399">
    <property type="component" value="Chromosome"/>
</dbReference>
<dbReference type="EMBL" id="CP029449">
    <property type="protein sequence ID" value="AWL70705.1"/>
    <property type="molecule type" value="Genomic_DNA"/>
</dbReference>
<dbReference type="NCBIfam" id="NF007621">
    <property type="entry name" value="PRK10276.1"/>
    <property type="match status" value="1"/>
</dbReference>
<evidence type="ECO:0000256" key="7">
    <source>
        <dbReference type="RuleBase" id="RU003991"/>
    </source>
</evidence>
<dbReference type="InterPro" id="IPR039418">
    <property type="entry name" value="LexA-like"/>
</dbReference>
<reference evidence="9 13" key="4">
    <citation type="submission" date="2018-05" db="EMBL/GenBank/DDBJ databases">
        <title>Klebsiella quasipneumonaiae provides a window into carbapenemase gene transfer, plasmid rearrangements and nosocomial acquisition from the hospital environment.</title>
        <authorList>
            <person name="Mathers A.J."/>
            <person name="Vegesana K."/>
            <person name="Stoesser N."/>
            <person name="Crook D."/>
            <person name="Vaughan A."/>
            <person name="Barry K."/>
            <person name="Parikh H."/>
            <person name="Sebra R."/>
            <person name="Kotay S."/>
            <person name="Walker A.S."/>
            <person name="Sheppard A.E."/>
        </authorList>
    </citation>
    <scope>NUCLEOTIDE SEQUENCE [LARGE SCALE GENOMIC DNA]</scope>
    <source>
        <strain evidence="9 13">CAV1761</strain>
    </source>
</reference>
<dbReference type="Pfam" id="PF00717">
    <property type="entry name" value="Peptidase_S24"/>
    <property type="match status" value="1"/>
</dbReference>
<dbReference type="CDD" id="cd06529">
    <property type="entry name" value="S24_LexA-like"/>
    <property type="match status" value="1"/>
</dbReference>
<dbReference type="PATRIC" id="fig|615.105.peg.4614"/>
<keyword evidence="5" id="KW-0234">DNA repair</keyword>
<evidence type="ECO:0000256" key="3">
    <source>
        <dbReference type="ARBA" id="ARBA00022801"/>
    </source>
</evidence>
<keyword evidence="2" id="KW-0227">DNA damage</keyword>
<dbReference type="InterPro" id="IPR015927">
    <property type="entry name" value="Peptidase_S24_S26A/B/C"/>
</dbReference>
<evidence type="ECO:0000256" key="1">
    <source>
        <dbReference type="ARBA" id="ARBA00007484"/>
    </source>
</evidence>
<dbReference type="SUPFAM" id="SSF51306">
    <property type="entry name" value="LexA/Signal peptidase"/>
    <property type="match status" value="1"/>
</dbReference>
<evidence type="ECO:0000256" key="6">
    <source>
        <dbReference type="ARBA" id="ARBA00023236"/>
    </source>
</evidence>
<evidence type="ECO:0000256" key="2">
    <source>
        <dbReference type="ARBA" id="ARBA00022763"/>
    </source>
</evidence>
<name>A0A1C3HFM0_SERMA</name>